<organism evidence="2 3">
    <name type="scientific">Sphingomonas alpina</name>
    <dbReference type="NCBI Taxonomy" id="653931"/>
    <lineage>
        <taxon>Bacteria</taxon>
        <taxon>Pseudomonadati</taxon>
        <taxon>Pseudomonadota</taxon>
        <taxon>Alphaproteobacteria</taxon>
        <taxon>Sphingomonadales</taxon>
        <taxon>Sphingomonadaceae</taxon>
        <taxon>Sphingomonas</taxon>
    </lineage>
</organism>
<proteinExistence type="predicted"/>
<sequence>MLLLLPVLAPISGAARAADDALPPFFDAAVCKPPYSMDSANTLYEAAEKITKPDTSLLTAAVYKMPHEIGQDGFKTREVVFAGSSIGVLVEGQQADALAARYNLTRERSTLFGASTKGYSRALPAAEQPSPDAGVVSIIARESEGLAGKTLLACELVLTEDQAALDAYDKGKAERENKQ</sequence>
<feature type="chain" id="PRO_5028944818" evidence="1">
    <location>
        <begin position="18"/>
        <end position="179"/>
    </location>
</feature>
<gene>
    <name evidence="2" type="ORF">H3Z74_12430</name>
</gene>
<dbReference type="AlphaFoldDB" id="A0A7H0LQP3"/>
<evidence type="ECO:0000256" key="1">
    <source>
        <dbReference type="SAM" id="SignalP"/>
    </source>
</evidence>
<evidence type="ECO:0000313" key="3">
    <source>
        <dbReference type="Proteomes" id="UP000516148"/>
    </source>
</evidence>
<dbReference type="Proteomes" id="UP000516148">
    <property type="component" value="Chromosome"/>
</dbReference>
<accession>A0A7H0LQP3</accession>
<name>A0A7H0LQP3_9SPHN</name>
<dbReference type="KEGG" id="spap:H3Z74_12430"/>
<feature type="signal peptide" evidence="1">
    <location>
        <begin position="1"/>
        <end position="17"/>
    </location>
</feature>
<evidence type="ECO:0000313" key="2">
    <source>
        <dbReference type="EMBL" id="QNQ11996.1"/>
    </source>
</evidence>
<reference evidence="2 3" key="1">
    <citation type="submission" date="2020-09" db="EMBL/GenBank/DDBJ databases">
        <title>Sphingomonas sp., a new species isolated from pork steak.</title>
        <authorList>
            <person name="Heidler von Heilborn D."/>
        </authorList>
    </citation>
    <scope>NUCLEOTIDE SEQUENCE [LARGE SCALE GENOMIC DNA]</scope>
    <source>
        <strain evidence="3">S8-3T</strain>
    </source>
</reference>
<keyword evidence="1" id="KW-0732">Signal</keyword>
<protein>
    <submittedName>
        <fullName evidence="2">Uncharacterized protein</fullName>
    </submittedName>
</protein>
<dbReference type="EMBL" id="CP061038">
    <property type="protein sequence ID" value="QNQ11996.1"/>
    <property type="molecule type" value="Genomic_DNA"/>
</dbReference>
<keyword evidence="3" id="KW-1185">Reference proteome</keyword>